<sequence>MLTELLLSAARLWFVSSLTTSQVAGPADGPTNGPTNAAPAGAAGPAMATQNAPATENSDRQPASQRETWPPRARAVAGAAGAVGAAAAAGAAGMAGLDTVASRFGIHTALALRVVALGWACASWAKATLLLERPNGLFGRRRSPRPWLLAGSSQTDTDARNMGCFYLLVSYLLLNIMQNKELRVAVKPERIRLRRLLWPIVWQTLAAALIDEVATLVITHAFGVPAVLGVHGKPVQANEAGCKASDLASAECMICLSPATAESPLEAFCEHSGHLAHPSCMAKWYSAKGPQQTCPMCRQKLVITVWDSASVMRREGVLRGIAIVLQTSLRWEYAMYRFSLTALSVFSMLSILATRLSFARSLLRQISQESAGAAAAAIAASAVAPALSSDATPPSAAALGDLQSSVLDTVASLNANTDVIA</sequence>
<evidence type="ECO:0000256" key="4">
    <source>
        <dbReference type="PROSITE-ProRule" id="PRU00175"/>
    </source>
</evidence>
<evidence type="ECO:0000256" key="6">
    <source>
        <dbReference type="SAM" id="SignalP"/>
    </source>
</evidence>
<evidence type="ECO:0000256" key="5">
    <source>
        <dbReference type="SAM" id="MobiDB-lite"/>
    </source>
</evidence>
<comment type="caution">
    <text evidence="8">The sequence shown here is derived from an EMBL/GenBank/DDBJ whole genome shotgun (WGS) entry which is preliminary data.</text>
</comment>
<evidence type="ECO:0000259" key="7">
    <source>
        <dbReference type="PROSITE" id="PS50089"/>
    </source>
</evidence>
<feature type="domain" description="RING-type" evidence="7">
    <location>
        <begin position="252"/>
        <end position="298"/>
    </location>
</feature>
<name>A0ABR4NL54_9FUNG</name>
<dbReference type="EMBL" id="JADGIZ020000001">
    <property type="protein sequence ID" value="KAL2920191.1"/>
    <property type="molecule type" value="Genomic_DNA"/>
</dbReference>
<accession>A0ABR4NL54</accession>
<dbReference type="SUPFAM" id="SSF57850">
    <property type="entry name" value="RING/U-box"/>
    <property type="match status" value="1"/>
</dbReference>
<dbReference type="Proteomes" id="UP001527925">
    <property type="component" value="Unassembled WGS sequence"/>
</dbReference>
<proteinExistence type="predicted"/>
<feature type="signal peptide" evidence="6">
    <location>
        <begin position="1"/>
        <end position="17"/>
    </location>
</feature>
<reference evidence="8 9" key="1">
    <citation type="submission" date="2023-09" db="EMBL/GenBank/DDBJ databases">
        <title>Pangenome analysis of Batrachochytrium dendrobatidis and related Chytrids.</title>
        <authorList>
            <person name="Yacoub M.N."/>
            <person name="Stajich J.E."/>
            <person name="James T.Y."/>
        </authorList>
    </citation>
    <scope>NUCLEOTIDE SEQUENCE [LARGE SCALE GENOMIC DNA]</scope>
    <source>
        <strain evidence="8 9">JEL0888</strain>
    </source>
</reference>
<keyword evidence="2 4" id="KW-0863">Zinc-finger</keyword>
<evidence type="ECO:0000313" key="9">
    <source>
        <dbReference type="Proteomes" id="UP001527925"/>
    </source>
</evidence>
<feature type="region of interest" description="Disordered" evidence="5">
    <location>
        <begin position="23"/>
        <end position="74"/>
    </location>
</feature>
<dbReference type="PROSITE" id="PS50089">
    <property type="entry name" value="ZF_RING_2"/>
    <property type="match status" value="1"/>
</dbReference>
<dbReference type="Pfam" id="PF12906">
    <property type="entry name" value="RINGv"/>
    <property type="match status" value="1"/>
</dbReference>
<dbReference type="InterPro" id="IPR011016">
    <property type="entry name" value="Znf_RING-CH"/>
</dbReference>
<keyword evidence="6" id="KW-0732">Signal</keyword>
<keyword evidence="9" id="KW-1185">Reference proteome</keyword>
<dbReference type="InterPro" id="IPR001841">
    <property type="entry name" value="Znf_RING"/>
</dbReference>
<keyword evidence="1" id="KW-0479">Metal-binding</keyword>
<organism evidence="8 9">
    <name type="scientific">Polyrhizophydium stewartii</name>
    <dbReference type="NCBI Taxonomy" id="2732419"/>
    <lineage>
        <taxon>Eukaryota</taxon>
        <taxon>Fungi</taxon>
        <taxon>Fungi incertae sedis</taxon>
        <taxon>Chytridiomycota</taxon>
        <taxon>Chytridiomycota incertae sedis</taxon>
        <taxon>Chytridiomycetes</taxon>
        <taxon>Rhizophydiales</taxon>
        <taxon>Rhizophydiales incertae sedis</taxon>
        <taxon>Polyrhizophydium</taxon>
    </lineage>
</organism>
<keyword evidence="3" id="KW-0862">Zinc</keyword>
<evidence type="ECO:0000313" key="8">
    <source>
        <dbReference type="EMBL" id="KAL2920191.1"/>
    </source>
</evidence>
<dbReference type="InterPro" id="IPR013083">
    <property type="entry name" value="Znf_RING/FYVE/PHD"/>
</dbReference>
<evidence type="ECO:0000256" key="1">
    <source>
        <dbReference type="ARBA" id="ARBA00022723"/>
    </source>
</evidence>
<feature type="compositionally biased region" description="Low complexity" evidence="5">
    <location>
        <begin position="29"/>
        <end position="54"/>
    </location>
</feature>
<feature type="chain" id="PRO_5047523072" description="RING-type domain-containing protein" evidence="6">
    <location>
        <begin position="18"/>
        <end position="421"/>
    </location>
</feature>
<dbReference type="CDD" id="cd16448">
    <property type="entry name" value="RING-H2"/>
    <property type="match status" value="1"/>
</dbReference>
<gene>
    <name evidence="8" type="ORF">HK105_200258</name>
</gene>
<protein>
    <recommendedName>
        <fullName evidence="7">RING-type domain-containing protein</fullName>
    </recommendedName>
</protein>
<dbReference type="SMART" id="SM00744">
    <property type="entry name" value="RINGv"/>
    <property type="match status" value="1"/>
</dbReference>
<evidence type="ECO:0000256" key="2">
    <source>
        <dbReference type="ARBA" id="ARBA00022771"/>
    </source>
</evidence>
<dbReference type="Gene3D" id="3.30.40.10">
    <property type="entry name" value="Zinc/RING finger domain, C3HC4 (zinc finger)"/>
    <property type="match status" value="1"/>
</dbReference>
<evidence type="ECO:0000256" key="3">
    <source>
        <dbReference type="ARBA" id="ARBA00022833"/>
    </source>
</evidence>